<dbReference type="EMBL" id="JAKILB010000011">
    <property type="protein sequence ID" value="MCL1140092.1"/>
    <property type="molecule type" value="Genomic_DNA"/>
</dbReference>
<keyword evidence="8" id="KW-1185">Reference proteome</keyword>
<comment type="cofactor">
    <cofactor evidence="1">
        <name>FAD</name>
        <dbReference type="ChEBI" id="CHEBI:57692"/>
    </cofactor>
</comment>
<evidence type="ECO:0000256" key="4">
    <source>
        <dbReference type="ARBA" id="ARBA00022827"/>
    </source>
</evidence>
<evidence type="ECO:0000256" key="2">
    <source>
        <dbReference type="ARBA" id="ARBA00007330"/>
    </source>
</evidence>
<dbReference type="SUPFAM" id="SSF51905">
    <property type="entry name" value="FAD/NAD(P)-binding domain"/>
    <property type="match status" value="1"/>
</dbReference>
<dbReference type="PANTHER" id="PTHR11985:SF15">
    <property type="entry name" value="GLYCEROL-3-PHOSPHATE DEHYDROGENASE, MITOCHONDRIAL"/>
    <property type="match status" value="1"/>
</dbReference>
<dbReference type="PANTHER" id="PTHR11985">
    <property type="entry name" value="GLYCEROL-3-PHOSPHATE DEHYDROGENASE"/>
    <property type="match status" value="1"/>
</dbReference>
<dbReference type="Gene3D" id="3.30.9.10">
    <property type="entry name" value="D-Amino Acid Oxidase, subunit A, domain 2"/>
    <property type="match status" value="1"/>
</dbReference>
<dbReference type="PROSITE" id="PS00978">
    <property type="entry name" value="FAD_G3PDH_2"/>
    <property type="match status" value="1"/>
</dbReference>
<dbReference type="InterPro" id="IPR036188">
    <property type="entry name" value="FAD/NAD-bd_sf"/>
</dbReference>
<dbReference type="GO" id="GO:0004368">
    <property type="term" value="F:glycerol-3-phosphate dehydrogenase (quinone) activity"/>
    <property type="evidence" value="ECO:0007669"/>
    <property type="project" value="InterPro"/>
</dbReference>
<evidence type="ECO:0000313" key="8">
    <source>
        <dbReference type="Proteomes" id="UP001139293"/>
    </source>
</evidence>
<protein>
    <submittedName>
        <fullName evidence="7">FAD-dependent oxidoreductase</fullName>
    </submittedName>
</protein>
<proteinExistence type="inferred from homology"/>
<evidence type="ECO:0000256" key="3">
    <source>
        <dbReference type="ARBA" id="ARBA00022630"/>
    </source>
</evidence>
<dbReference type="AlphaFoldDB" id="A0A9X1ZHS4"/>
<dbReference type="Gene3D" id="3.50.50.60">
    <property type="entry name" value="FAD/NAD(P)-binding domain"/>
    <property type="match status" value="1"/>
</dbReference>
<evidence type="ECO:0000259" key="6">
    <source>
        <dbReference type="Pfam" id="PF01266"/>
    </source>
</evidence>
<dbReference type="GO" id="GO:0046168">
    <property type="term" value="P:glycerol-3-phosphate catabolic process"/>
    <property type="evidence" value="ECO:0007669"/>
    <property type="project" value="TreeGrafter"/>
</dbReference>
<evidence type="ECO:0000256" key="5">
    <source>
        <dbReference type="ARBA" id="ARBA00023002"/>
    </source>
</evidence>
<accession>A0A9X1ZHS4</accession>
<gene>
    <name evidence="7" type="ORF">L2740_16215</name>
</gene>
<dbReference type="InterPro" id="IPR000447">
    <property type="entry name" value="G3P_DH_FAD-dep"/>
</dbReference>
<sequence length="399" mass="43680">MEAVDLVIIGGGINGAGIAQCASAAGYSVLLLEKSTIAAQTSANSSKLIHGGLRYLESGQLPLVRKSLAERKALLQLAPSLVNPIPFYIPVYENSRRSPWTIRAGLSLYALLSEFDALGQFKSIPSVHWSKIKGLKLQGLKALYQYWDAQTDDKLLTEAVIKNARSLGAQIIEHAKCTTIEQHKGHCKVGYQLVEAAGNNAVTETVQVEALAVINAAGPWVNEVLACVKPQIAAEAIEWVQGSHLLLDIPANDGILYLESCFDQRVIFVMPWNGQTLVGTTETVLEQLSGKPQITEAETDYLLGIYQHYFSEFGDVEALKARVVDSFCGVRVLPKQTGNAFDRPRDTLQKNQASHPNLLSLYGGKLTTYRTTATEVIDWIEQTIGDRQALADFDKLQLE</sequence>
<evidence type="ECO:0000256" key="1">
    <source>
        <dbReference type="ARBA" id="ARBA00001974"/>
    </source>
</evidence>
<feature type="domain" description="FAD dependent oxidoreductase" evidence="6">
    <location>
        <begin position="5"/>
        <end position="369"/>
    </location>
</feature>
<keyword evidence="5" id="KW-0560">Oxidoreductase</keyword>
<name>A0A9X1ZHS4_9GAMM</name>
<organism evidence="7 8">
    <name type="scientific">Shewanella pneumatophori</name>
    <dbReference type="NCBI Taxonomy" id="314092"/>
    <lineage>
        <taxon>Bacteria</taxon>
        <taxon>Pseudomonadati</taxon>
        <taxon>Pseudomonadota</taxon>
        <taxon>Gammaproteobacteria</taxon>
        <taxon>Alteromonadales</taxon>
        <taxon>Shewanellaceae</taxon>
        <taxon>Shewanella</taxon>
    </lineage>
</organism>
<reference evidence="7" key="1">
    <citation type="submission" date="2022-01" db="EMBL/GenBank/DDBJ databases">
        <title>Whole genome-based taxonomy of the Shewanellaceae.</title>
        <authorList>
            <person name="Martin-Rodriguez A.J."/>
        </authorList>
    </citation>
    <scope>NUCLEOTIDE SEQUENCE</scope>
    <source>
        <strain evidence="7">KCTC 23973</strain>
    </source>
</reference>
<comment type="similarity">
    <text evidence="2">Belongs to the FAD-dependent glycerol-3-phosphate dehydrogenase family.</text>
</comment>
<dbReference type="SUPFAM" id="SSF54373">
    <property type="entry name" value="FAD-linked reductases, C-terminal domain"/>
    <property type="match status" value="1"/>
</dbReference>
<evidence type="ECO:0000313" key="7">
    <source>
        <dbReference type="EMBL" id="MCL1140092.1"/>
    </source>
</evidence>
<dbReference type="RefSeq" id="WP_248951148.1">
    <property type="nucleotide sequence ID" value="NZ_JAKILB010000011.1"/>
</dbReference>
<dbReference type="Pfam" id="PF01266">
    <property type="entry name" value="DAO"/>
    <property type="match status" value="1"/>
</dbReference>
<dbReference type="Proteomes" id="UP001139293">
    <property type="component" value="Unassembled WGS sequence"/>
</dbReference>
<dbReference type="PRINTS" id="PR01001">
    <property type="entry name" value="FADG3PDH"/>
</dbReference>
<comment type="caution">
    <text evidence="7">The sequence shown here is derived from an EMBL/GenBank/DDBJ whole genome shotgun (WGS) entry which is preliminary data.</text>
</comment>
<dbReference type="InterPro" id="IPR006076">
    <property type="entry name" value="FAD-dep_OxRdtase"/>
</dbReference>
<keyword evidence="4" id="KW-0274">FAD</keyword>
<keyword evidence="3" id="KW-0285">Flavoprotein</keyword>